<dbReference type="Proteomes" id="UP000011096">
    <property type="component" value="Unassembled WGS sequence"/>
</dbReference>
<accession>A0A7J6IF18</accession>
<comment type="caution">
    <text evidence="2">The sequence shown here is derived from an EMBL/GenBank/DDBJ whole genome shotgun (WGS) entry which is preliminary data.</text>
</comment>
<evidence type="ECO:0000313" key="2">
    <source>
        <dbReference type="EMBL" id="KAF4474470.1"/>
    </source>
</evidence>
<gene>
    <name evidence="2" type="ORF">CGGC5_v017227</name>
</gene>
<dbReference type="OrthoDB" id="4828201at2759"/>
<protein>
    <submittedName>
        <fullName evidence="2">Uncharacterized protein</fullName>
    </submittedName>
</protein>
<keyword evidence="3" id="KW-1185">Reference proteome</keyword>
<reference evidence="2 3" key="1">
    <citation type="submission" date="2012-08" db="EMBL/GenBank/DDBJ databases">
        <authorList>
            <person name="Gan P.H.P."/>
            <person name="Ikeda K."/>
            <person name="Irieda H."/>
            <person name="Narusaka M."/>
            <person name="O'Connell R.J."/>
            <person name="Narusaka Y."/>
            <person name="Takano Y."/>
            <person name="Kubo Y."/>
            <person name="Shirasu K."/>
        </authorList>
    </citation>
    <scope>NUCLEOTIDE SEQUENCE [LARGE SCALE GENOMIC DNA]</scope>
    <source>
        <strain evidence="2 3">Nara gc5</strain>
    </source>
</reference>
<dbReference type="EMBL" id="ANPB02000011">
    <property type="protein sequence ID" value="KAF4474470.1"/>
    <property type="molecule type" value="Genomic_DNA"/>
</dbReference>
<evidence type="ECO:0000313" key="3">
    <source>
        <dbReference type="Proteomes" id="UP000011096"/>
    </source>
</evidence>
<dbReference type="GeneID" id="90980738"/>
<name>A0A7J6IF18_COLFN</name>
<sequence>MTRVPANQRKRKRDESDDKKAATAAPSGSRRRVRARREDEASAPFTETSSARERAQPFLLAVARMPVDMLSTAWSVGKNRPINAAHVQELVHAFRSGGLERRAPENRIVVLCSAEEVRRMLQDGGDERDEDDEDGPRELSFLRWAEVNGTKAEVMAGQHRIQALREYVKETGAPGSNLWWVCELYDKDRLPRDLNVKLRLASIAFTGGREDEGLGGEDAAPHVIEALRLGGDKHFPTRRLITLWNHRRWRPTTTQWCRTRLGLDTFNISYFEWIASLRIDEYWIDALGEVLGVLTDLPADERDNITPADWERLSTCQAAPNVTSVFYAPGEQQAGQAPRTARVDGFLATLDDSTYRLVHDHIAESLVLTFPDLRRVLHCRKLEIQTAVRVLHHVIRWISPEQAKAVDDIRPKVRNKPLLREHLSMALDELASSRGWAPGAFPAIAAVQLQRRVLDYVRDNLAEFRAPELLPLLDDDAPAEGEDSDEGGGSYGQRFNYVAWARLLKLVRQTTDREGHTLRPSWQTERATRRCERQAKASTLVQGFCAGLFKLAGQQDAAAMRLAQQKAEELVNAYLYLAFPNSSPAAAPDRPDDPSQPTQDAPVIARQSSRQRQRSGGGGDVDDEHGAQHVARPSRRSSIPPSSSPPPPHQQRRPLPSPPAPATTASQKPGPRWKLGPRARKPASAARQ</sequence>
<reference evidence="2 3" key="2">
    <citation type="submission" date="2020-04" db="EMBL/GenBank/DDBJ databases">
        <title>Genome sequencing and assembly of multiple isolates from the Colletotrichum gloeosporioides species complex.</title>
        <authorList>
            <person name="Gan P."/>
            <person name="Shirasu K."/>
        </authorList>
    </citation>
    <scope>NUCLEOTIDE SEQUENCE [LARGE SCALE GENOMIC DNA]</scope>
    <source>
        <strain evidence="2 3">Nara gc5</strain>
    </source>
</reference>
<dbReference type="AlphaFoldDB" id="A0A7J6IF18"/>
<feature type="compositionally biased region" description="Pro residues" evidence="1">
    <location>
        <begin position="642"/>
        <end position="661"/>
    </location>
</feature>
<dbReference type="RefSeq" id="XP_066007024.1">
    <property type="nucleotide sequence ID" value="XM_066153840.1"/>
</dbReference>
<feature type="region of interest" description="Disordered" evidence="1">
    <location>
        <begin position="583"/>
        <end position="688"/>
    </location>
</feature>
<evidence type="ECO:0000256" key="1">
    <source>
        <dbReference type="SAM" id="MobiDB-lite"/>
    </source>
</evidence>
<dbReference type="InParanoid" id="A0A7J6IF18"/>
<organism evidence="2 3">
    <name type="scientific">Colletotrichum fructicola (strain Nara gc5)</name>
    <name type="common">Anthracnose fungus</name>
    <name type="synonym">Colletotrichum gloeosporioides (strain Nara gc5)</name>
    <dbReference type="NCBI Taxonomy" id="1213859"/>
    <lineage>
        <taxon>Eukaryota</taxon>
        <taxon>Fungi</taxon>
        <taxon>Dikarya</taxon>
        <taxon>Ascomycota</taxon>
        <taxon>Pezizomycotina</taxon>
        <taxon>Sordariomycetes</taxon>
        <taxon>Hypocreomycetidae</taxon>
        <taxon>Glomerellales</taxon>
        <taxon>Glomerellaceae</taxon>
        <taxon>Colletotrichum</taxon>
        <taxon>Colletotrichum gloeosporioides species complex</taxon>
    </lineage>
</organism>
<proteinExistence type="predicted"/>
<feature type="region of interest" description="Disordered" evidence="1">
    <location>
        <begin position="1"/>
        <end position="51"/>
    </location>
</feature>